<dbReference type="PROSITE" id="PS00893">
    <property type="entry name" value="NUDIX_BOX"/>
    <property type="match status" value="1"/>
</dbReference>
<evidence type="ECO:0000256" key="3">
    <source>
        <dbReference type="ARBA" id="ARBA00011245"/>
    </source>
</evidence>
<reference evidence="8 9" key="1">
    <citation type="journal article" date="2012" name="Stand. Genomic Sci.">
        <title>Complete genome sequence of Marinomonas posidonica type strain (IVIA-Po-181(T)).</title>
        <authorList>
            <person name="Lucas-Elio P."/>
            <person name="Goodwin L."/>
            <person name="Woyke T."/>
            <person name="Pitluck S."/>
            <person name="Nolan M."/>
            <person name="Kyrpides N.C."/>
            <person name="Detter J.C."/>
            <person name="Copeland A."/>
            <person name="Lu M."/>
            <person name="Bruce D."/>
            <person name="Detter C."/>
            <person name="Tapia R."/>
            <person name="Han S."/>
            <person name="Land M.L."/>
            <person name="Ivanova N."/>
            <person name="Mikhailova N."/>
            <person name="Johnston A.W."/>
            <person name="Sanchez-Amat A."/>
        </authorList>
    </citation>
    <scope>NUCLEOTIDE SEQUENCE [LARGE SCALE GENOMIC DNA]</scope>
    <source>
        <strain evidence="9">CECT 7376 / NCIMB 14433 / IVIA-Po-181</strain>
    </source>
</reference>
<dbReference type="AlphaFoldDB" id="F6CTH0"/>
<keyword evidence="5 6" id="KW-0378">Hydrolase</keyword>
<dbReference type="GO" id="GO:0017110">
    <property type="term" value="F:nucleoside diphosphate phosphatase activity"/>
    <property type="evidence" value="ECO:0007669"/>
    <property type="project" value="InterPro"/>
</dbReference>
<evidence type="ECO:0000256" key="4">
    <source>
        <dbReference type="ARBA" id="ARBA00015552"/>
    </source>
</evidence>
<evidence type="ECO:0000256" key="5">
    <source>
        <dbReference type="ARBA" id="ARBA00022801"/>
    </source>
</evidence>
<dbReference type="Proteomes" id="UP000009230">
    <property type="component" value="Chromosome"/>
</dbReference>
<dbReference type="EMBL" id="CP002771">
    <property type="protein sequence ID" value="AEF54019.1"/>
    <property type="molecule type" value="Genomic_DNA"/>
</dbReference>
<dbReference type="InterPro" id="IPR033713">
    <property type="entry name" value="NudJ"/>
</dbReference>
<protein>
    <recommendedName>
        <fullName evidence="4 6">Phosphatase NudJ</fullName>
        <ecNumber evidence="6">3.6.1.-</ecNumber>
    </recommendedName>
</protein>
<dbReference type="InterPro" id="IPR020084">
    <property type="entry name" value="NUDIX_hydrolase_CS"/>
</dbReference>
<evidence type="ECO:0000313" key="8">
    <source>
        <dbReference type="EMBL" id="AEF54019.1"/>
    </source>
</evidence>
<dbReference type="PROSITE" id="PS51462">
    <property type="entry name" value="NUDIX"/>
    <property type="match status" value="1"/>
</dbReference>
<comment type="subunit">
    <text evidence="3 6">Monomer.</text>
</comment>
<feature type="domain" description="Nudix hydrolase" evidence="7">
    <location>
        <begin position="9"/>
        <end position="135"/>
    </location>
</feature>
<proteinExistence type="inferred from homology"/>
<evidence type="ECO:0000256" key="6">
    <source>
        <dbReference type="RuleBase" id="RU364043"/>
    </source>
</evidence>
<dbReference type="GO" id="GO:0017111">
    <property type="term" value="F:ribonucleoside triphosphate phosphatase activity"/>
    <property type="evidence" value="ECO:0007669"/>
    <property type="project" value="InterPro"/>
</dbReference>
<dbReference type="eggNOG" id="COG1051">
    <property type="taxonomic scope" value="Bacteria"/>
</dbReference>
<evidence type="ECO:0000256" key="2">
    <source>
        <dbReference type="ARBA" id="ARBA00007608"/>
    </source>
</evidence>
<dbReference type="STRING" id="491952.Mar181_0970"/>
<gene>
    <name evidence="6" type="primary">nudJ</name>
    <name evidence="8" type="ordered locus">Mar181_0970</name>
</gene>
<name>F6CTH0_MARPP</name>
<dbReference type="GO" id="GO:0004787">
    <property type="term" value="F:thiamine diphosphate phosphatase activity"/>
    <property type="evidence" value="ECO:0007669"/>
    <property type="project" value="InterPro"/>
</dbReference>
<dbReference type="Gene3D" id="3.90.79.10">
    <property type="entry name" value="Nucleoside Triphosphate Pyrophosphohydrolase"/>
    <property type="match status" value="1"/>
</dbReference>
<dbReference type="PANTHER" id="PTHR43222">
    <property type="entry name" value="NUDIX HYDROLASE 23"/>
    <property type="match status" value="1"/>
</dbReference>
<keyword evidence="9" id="KW-1185">Reference proteome</keyword>
<keyword evidence="6" id="KW-0460">Magnesium</keyword>
<evidence type="ECO:0000259" key="7">
    <source>
        <dbReference type="PROSITE" id="PS51462"/>
    </source>
</evidence>
<dbReference type="EC" id="3.6.1.-" evidence="6"/>
<dbReference type="SUPFAM" id="SSF55811">
    <property type="entry name" value="Nudix"/>
    <property type="match status" value="1"/>
</dbReference>
<sequence>MNNKERNRLPHLTVAALVQKDQKYLIVKEWQDNQIVLNQPAGHVENNEDVLQAVIRETQEESGWLVEPIGLVGLYAFTPYKGADTYHRLCILCRPVQHISDQLDDDILSSHWLSWDEIQSFPHRSPLINACIEDSQNKPTMPLAFLSNQFLIPENR</sequence>
<dbReference type="Pfam" id="PF00293">
    <property type="entry name" value="NUDIX"/>
    <property type="match status" value="1"/>
</dbReference>
<dbReference type="CDD" id="cd03675">
    <property type="entry name" value="NUDIX_Hydrolase"/>
    <property type="match status" value="1"/>
</dbReference>
<dbReference type="InterPro" id="IPR000086">
    <property type="entry name" value="NUDIX_hydrolase_dom"/>
</dbReference>
<evidence type="ECO:0000313" key="9">
    <source>
        <dbReference type="Proteomes" id="UP000009230"/>
    </source>
</evidence>
<dbReference type="KEGG" id="mpc:Mar181_0970"/>
<comment type="cofactor">
    <cofactor evidence="1 6">
        <name>Mg(2+)</name>
        <dbReference type="ChEBI" id="CHEBI:18420"/>
    </cofactor>
</comment>
<organism evidence="8 9">
    <name type="scientific">Marinomonas posidonica (strain CECT 7376 / NCIMB 14433 / IVIA-Po-181)</name>
    <dbReference type="NCBI Taxonomy" id="491952"/>
    <lineage>
        <taxon>Bacteria</taxon>
        <taxon>Pseudomonadati</taxon>
        <taxon>Pseudomonadota</taxon>
        <taxon>Gammaproteobacteria</taxon>
        <taxon>Oceanospirillales</taxon>
        <taxon>Oceanospirillaceae</taxon>
        <taxon>Marinomonas</taxon>
    </lineage>
</organism>
<dbReference type="PANTHER" id="PTHR43222:SF11">
    <property type="entry name" value="PHOSPHATASE NUDJ"/>
    <property type="match status" value="1"/>
</dbReference>
<accession>F6CTH0</accession>
<dbReference type="InterPro" id="IPR015797">
    <property type="entry name" value="NUDIX_hydrolase-like_dom_sf"/>
</dbReference>
<dbReference type="HOGENOM" id="CLU_037162_6_1_6"/>
<comment type="similarity">
    <text evidence="2 6">Belongs to the Nudix hydrolase family. NudJ subfamily.</text>
</comment>
<evidence type="ECO:0000256" key="1">
    <source>
        <dbReference type="ARBA" id="ARBA00001946"/>
    </source>
</evidence>